<dbReference type="PROSITE" id="PS50931">
    <property type="entry name" value="HTH_LYSR"/>
    <property type="match status" value="1"/>
</dbReference>
<dbReference type="KEGG" id="bfz:BAU07_14020"/>
<dbReference type="Pfam" id="PF00126">
    <property type="entry name" value="HTH_1"/>
    <property type="match status" value="1"/>
</dbReference>
<dbReference type="InterPro" id="IPR036388">
    <property type="entry name" value="WH-like_DNA-bd_sf"/>
</dbReference>
<dbReference type="Proteomes" id="UP000091926">
    <property type="component" value="Chromosome"/>
</dbReference>
<evidence type="ECO:0000313" key="7">
    <source>
        <dbReference type="Proteomes" id="UP000091926"/>
    </source>
</evidence>
<dbReference type="STRING" id="463014.BAU07_14020"/>
<evidence type="ECO:0000256" key="4">
    <source>
        <dbReference type="ARBA" id="ARBA00023163"/>
    </source>
</evidence>
<keyword evidence="2" id="KW-0805">Transcription regulation</keyword>
<dbReference type="FunFam" id="3.40.190.290:FF:000001">
    <property type="entry name" value="Transcriptional regulator, LysR family"/>
    <property type="match status" value="1"/>
</dbReference>
<dbReference type="InterPro" id="IPR000847">
    <property type="entry name" value="LysR_HTH_N"/>
</dbReference>
<dbReference type="SUPFAM" id="SSF53850">
    <property type="entry name" value="Periplasmic binding protein-like II"/>
    <property type="match status" value="1"/>
</dbReference>
<dbReference type="PANTHER" id="PTHR30537:SF5">
    <property type="entry name" value="HTH-TYPE TRANSCRIPTIONAL ACTIVATOR TTDR-RELATED"/>
    <property type="match status" value="1"/>
</dbReference>
<evidence type="ECO:0000256" key="3">
    <source>
        <dbReference type="ARBA" id="ARBA00023125"/>
    </source>
</evidence>
<dbReference type="InterPro" id="IPR058163">
    <property type="entry name" value="LysR-type_TF_proteobact-type"/>
</dbReference>
<organism evidence="6 7">
    <name type="scientific">Bordetella flabilis</name>
    <dbReference type="NCBI Taxonomy" id="463014"/>
    <lineage>
        <taxon>Bacteria</taxon>
        <taxon>Pseudomonadati</taxon>
        <taxon>Pseudomonadota</taxon>
        <taxon>Betaproteobacteria</taxon>
        <taxon>Burkholderiales</taxon>
        <taxon>Alcaligenaceae</taxon>
        <taxon>Bordetella</taxon>
    </lineage>
</organism>
<dbReference type="InterPro" id="IPR036390">
    <property type="entry name" value="WH_DNA-bd_sf"/>
</dbReference>
<comment type="similarity">
    <text evidence="1">Belongs to the LysR transcriptional regulatory family.</text>
</comment>
<dbReference type="AlphaFoldDB" id="A0A193GF28"/>
<dbReference type="PANTHER" id="PTHR30537">
    <property type="entry name" value="HTH-TYPE TRANSCRIPTIONAL REGULATOR"/>
    <property type="match status" value="1"/>
</dbReference>
<keyword evidence="3" id="KW-0238">DNA-binding</keyword>
<protein>
    <submittedName>
        <fullName evidence="6">LysR family transcriptional regulator</fullName>
    </submittedName>
</protein>
<proteinExistence type="inferred from homology"/>
<dbReference type="RefSeq" id="WP_066658791.1">
    <property type="nucleotide sequence ID" value="NZ_CBCSCL010000001.1"/>
</dbReference>
<evidence type="ECO:0000256" key="2">
    <source>
        <dbReference type="ARBA" id="ARBA00023015"/>
    </source>
</evidence>
<reference evidence="6 7" key="1">
    <citation type="submission" date="2016-06" db="EMBL/GenBank/DDBJ databases">
        <title>Complete genome sequences of Bordetella bronchialis and Bordetella flabilis.</title>
        <authorList>
            <person name="LiPuma J.J."/>
            <person name="Spilker T."/>
        </authorList>
    </citation>
    <scope>NUCLEOTIDE SEQUENCE [LARGE SCALE GENOMIC DNA]</scope>
    <source>
        <strain evidence="6 7">AU10664</strain>
    </source>
</reference>
<keyword evidence="7" id="KW-1185">Reference proteome</keyword>
<dbReference type="OrthoDB" id="8954631at2"/>
<evidence type="ECO:0000259" key="5">
    <source>
        <dbReference type="PROSITE" id="PS50931"/>
    </source>
</evidence>
<dbReference type="FunFam" id="1.10.10.10:FF:000001">
    <property type="entry name" value="LysR family transcriptional regulator"/>
    <property type="match status" value="1"/>
</dbReference>
<dbReference type="Gene3D" id="3.40.190.290">
    <property type="match status" value="1"/>
</dbReference>
<dbReference type="InterPro" id="IPR005119">
    <property type="entry name" value="LysR_subst-bd"/>
</dbReference>
<keyword evidence="4" id="KW-0804">Transcription</keyword>
<dbReference type="GO" id="GO:0006351">
    <property type="term" value="P:DNA-templated transcription"/>
    <property type="evidence" value="ECO:0007669"/>
    <property type="project" value="TreeGrafter"/>
</dbReference>
<dbReference type="SUPFAM" id="SSF46785">
    <property type="entry name" value="Winged helix' DNA-binding domain"/>
    <property type="match status" value="1"/>
</dbReference>
<dbReference type="Gene3D" id="1.10.10.10">
    <property type="entry name" value="Winged helix-like DNA-binding domain superfamily/Winged helix DNA-binding domain"/>
    <property type="match status" value="1"/>
</dbReference>
<dbReference type="GO" id="GO:0043565">
    <property type="term" value="F:sequence-specific DNA binding"/>
    <property type="evidence" value="ECO:0007669"/>
    <property type="project" value="TreeGrafter"/>
</dbReference>
<name>A0A193GF28_9BORD</name>
<feature type="domain" description="HTH lysR-type" evidence="5">
    <location>
        <begin position="6"/>
        <end position="63"/>
    </location>
</feature>
<accession>A0A193GF28</accession>
<sequence>MNTPFPLLEDLRLFCLVVRKRSFVASATELGVSPAYVSKRIAILENALNAKLLHRTTRRINVTDHGETVFQWTQRILEDVEEMTEAVSTSRTTPRGILSICTSTGFGRNHVAPAVSELATRYPSLQVQLHFLDRPVDMLEEGFDLDIRVGVVHEPTLIARRIASNHRILCAAPAYLAQHPAPERPADLAQHHCIPIRERDQAFGLWRLTGPNGTETVKVSGPLSVNNGETAHRWAIDGHGIVLRSEWDVRASLQTGTLARVLPDYHQEAHVWAVYPSRLSHTAKVRACVELLEERLRCTATLREESSLHQPPVSVP</sequence>
<dbReference type="Pfam" id="PF03466">
    <property type="entry name" value="LysR_substrate"/>
    <property type="match status" value="1"/>
</dbReference>
<evidence type="ECO:0000256" key="1">
    <source>
        <dbReference type="ARBA" id="ARBA00009437"/>
    </source>
</evidence>
<dbReference type="EMBL" id="CP016172">
    <property type="protein sequence ID" value="ANN78056.1"/>
    <property type="molecule type" value="Genomic_DNA"/>
</dbReference>
<dbReference type="CDD" id="cd08479">
    <property type="entry name" value="PBP2_CrgA_like_9"/>
    <property type="match status" value="1"/>
</dbReference>
<gene>
    <name evidence="6" type="ORF">BAU07_14020</name>
</gene>
<evidence type="ECO:0000313" key="6">
    <source>
        <dbReference type="EMBL" id="ANN78056.1"/>
    </source>
</evidence>
<dbReference type="GO" id="GO:0003700">
    <property type="term" value="F:DNA-binding transcription factor activity"/>
    <property type="evidence" value="ECO:0007669"/>
    <property type="project" value="InterPro"/>
</dbReference>